<accession>A0A9Q1EUX8</accession>
<keyword evidence="3" id="KW-1185">Reference proteome</keyword>
<reference evidence="2" key="1">
    <citation type="journal article" date="2023" name="Science">
        <title>Genome structures resolve the early diversification of teleost fishes.</title>
        <authorList>
            <person name="Parey E."/>
            <person name="Louis A."/>
            <person name="Montfort J."/>
            <person name="Bouchez O."/>
            <person name="Roques C."/>
            <person name="Iampietro C."/>
            <person name="Lluch J."/>
            <person name="Castinel A."/>
            <person name="Donnadieu C."/>
            <person name="Desvignes T."/>
            <person name="Floi Bucao C."/>
            <person name="Jouanno E."/>
            <person name="Wen M."/>
            <person name="Mejri S."/>
            <person name="Dirks R."/>
            <person name="Jansen H."/>
            <person name="Henkel C."/>
            <person name="Chen W.J."/>
            <person name="Zahm M."/>
            <person name="Cabau C."/>
            <person name="Klopp C."/>
            <person name="Thompson A.W."/>
            <person name="Robinson-Rechavi M."/>
            <person name="Braasch I."/>
            <person name="Lecointre G."/>
            <person name="Bobe J."/>
            <person name="Postlethwait J.H."/>
            <person name="Berthelot C."/>
            <person name="Roest Crollius H."/>
            <person name="Guiguen Y."/>
        </authorList>
    </citation>
    <scope>NUCLEOTIDE SEQUENCE</scope>
    <source>
        <strain evidence="2">WJC10195</strain>
    </source>
</reference>
<evidence type="ECO:0000256" key="1">
    <source>
        <dbReference type="SAM" id="SignalP"/>
    </source>
</evidence>
<dbReference type="EMBL" id="JAINUF010000012">
    <property type="protein sequence ID" value="KAJ8345484.1"/>
    <property type="molecule type" value="Genomic_DNA"/>
</dbReference>
<name>A0A9Q1EUX8_SYNKA</name>
<feature type="chain" id="PRO_5040494191" description="Secreted protein" evidence="1">
    <location>
        <begin position="24"/>
        <end position="173"/>
    </location>
</feature>
<organism evidence="2 3">
    <name type="scientific">Synaphobranchus kaupii</name>
    <name type="common">Kaup's arrowtooth eel</name>
    <dbReference type="NCBI Taxonomy" id="118154"/>
    <lineage>
        <taxon>Eukaryota</taxon>
        <taxon>Metazoa</taxon>
        <taxon>Chordata</taxon>
        <taxon>Craniata</taxon>
        <taxon>Vertebrata</taxon>
        <taxon>Euteleostomi</taxon>
        <taxon>Actinopterygii</taxon>
        <taxon>Neopterygii</taxon>
        <taxon>Teleostei</taxon>
        <taxon>Anguilliformes</taxon>
        <taxon>Synaphobranchidae</taxon>
        <taxon>Synaphobranchus</taxon>
    </lineage>
</organism>
<sequence length="173" mass="18862">MSMRRSVLMLRAVTVRLIPKAQGSDLLPYSGMHRSTGTQRFTRAHHTTQGSGESVGIKVTTLSRAARWGNFNEVTAVDVGNQAAYSAVPWQTAGFPTALRGTSDPTGRQQLVRPIFRLRLWRRGGGVGTGAAVRSHFKAAKPWRHLRRRGAPPSSSRGHPARLCKLAPGMQAL</sequence>
<protein>
    <recommendedName>
        <fullName evidence="4">Secreted protein</fullName>
    </recommendedName>
</protein>
<evidence type="ECO:0000313" key="3">
    <source>
        <dbReference type="Proteomes" id="UP001152622"/>
    </source>
</evidence>
<feature type="signal peptide" evidence="1">
    <location>
        <begin position="1"/>
        <end position="23"/>
    </location>
</feature>
<comment type="caution">
    <text evidence="2">The sequence shown here is derived from an EMBL/GenBank/DDBJ whole genome shotgun (WGS) entry which is preliminary data.</text>
</comment>
<evidence type="ECO:0008006" key="4">
    <source>
        <dbReference type="Google" id="ProtNLM"/>
    </source>
</evidence>
<dbReference type="Proteomes" id="UP001152622">
    <property type="component" value="Chromosome 12"/>
</dbReference>
<keyword evidence="1" id="KW-0732">Signal</keyword>
<gene>
    <name evidence="2" type="ORF">SKAU_G00296770</name>
</gene>
<evidence type="ECO:0000313" key="2">
    <source>
        <dbReference type="EMBL" id="KAJ8345484.1"/>
    </source>
</evidence>
<dbReference type="AlphaFoldDB" id="A0A9Q1EUX8"/>
<proteinExistence type="predicted"/>